<dbReference type="Pfam" id="PF02272">
    <property type="entry name" value="DHHA1"/>
    <property type="match status" value="1"/>
</dbReference>
<name>A0ABX7Q305_9BACT</name>
<dbReference type="EMBL" id="CP071382">
    <property type="protein sequence ID" value="QSV45273.1"/>
    <property type="molecule type" value="Genomic_DNA"/>
</dbReference>
<dbReference type="Pfam" id="PF01368">
    <property type="entry name" value="DHH"/>
    <property type="match status" value="1"/>
</dbReference>
<dbReference type="Gene3D" id="3.90.1640.10">
    <property type="entry name" value="inorganic pyrophosphatase (n-terminal core)"/>
    <property type="match status" value="1"/>
</dbReference>
<dbReference type="RefSeq" id="WP_207163078.1">
    <property type="nucleotide sequence ID" value="NZ_CP071382.1"/>
</dbReference>
<proteinExistence type="predicted"/>
<keyword evidence="4" id="KW-1185">Reference proteome</keyword>
<feature type="domain" description="DDH" evidence="1">
    <location>
        <begin position="26"/>
        <end position="171"/>
    </location>
</feature>
<sequence length="368" mass="41001">MEFGLDIKDTKRFTDEMLNWVRGKGKILIVVHDNPDPDCLASAMALRHLFVMTVNREAVIAFSGMICRSENLAMAKALEMPLTPLGLLDLRQFSVICMLDTQPGTGNNSLPDGVKVDILVDHHPMREPSRLCRWVDIRDDYGVTATILFEYLVAQGVYIGTKLATALFYAIKSETQDLGREANKPDRDAYFGLFSLTNKKLLYEITHPKLPVEYYMMVSSALENAKIYGKLLVTNLSKVSFPEIVAEMADFFVRLEGIEVVLAMGHYGDGVILSLRTIRHDMNSGLLIQRLVEGRGRAGGHGMMAGGKIEDVSDSPAANTEIEAFLTKRLLAELQVTDCNPLALRELRGKDVIREASRDGQTDRIDFS</sequence>
<evidence type="ECO:0000313" key="4">
    <source>
        <dbReference type="Proteomes" id="UP000663651"/>
    </source>
</evidence>
<dbReference type="InterPro" id="IPR051319">
    <property type="entry name" value="Oligoribo/pAp-PDE_c-di-AMP_PDE"/>
</dbReference>
<dbReference type="InterPro" id="IPR038763">
    <property type="entry name" value="DHH_sf"/>
</dbReference>
<dbReference type="InterPro" id="IPR003156">
    <property type="entry name" value="DHHA1_dom"/>
</dbReference>
<protein>
    <submittedName>
        <fullName evidence="3">DHH family phosphoesterase</fullName>
    </submittedName>
</protein>
<dbReference type="PANTHER" id="PTHR47618">
    <property type="entry name" value="BIFUNCTIONAL OLIGORIBONUCLEASE AND PAP PHOSPHATASE NRNA"/>
    <property type="match status" value="1"/>
</dbReference>
<dbReference type="PANTHER" id="PTHR47618:SF1">
    <property type="entry name" value="BIFUNCTIONAL OLIGORIBONUCLEASE AND PAP PHOSPHATASE NRNA"/>
    <property type="match status" value="1"/>
</dbReference>
<dbReference type="Proteomes" id="UP000663651">
    <property type="component" value="Chromosome"/>
</dbReference>
<reference evidence="3 4" key="1">
    <citation type="submission" date="2021-03" db="EMBL/GenBank/DDBJ databases">
        <title>Geobacter metallireducens gen. nov. sp. nov., a microorganism capable of coupling the complete oxidation of organic compounds to the reduction of iron and other metals.</title>
        <authorList>
            <person name="Li Y."/>
        </authorList>
    </citation>
    <scope>NUCLEOTIDE SEQUENCE [LARGE SCALE GENOMIC DNA]</scope>
    <source>
        <strain evidence="3 4">Jerry-YX</strain>
    </source>
</reference>
<accession>A0ABX7Q305</accession>
<evidence type="ECO:0000259" key="2">
    <source>
        <dbReference type="Pfam" id="PF02272"/>
    </source>
</evidence>
<evidence type="ECO:0000313" key="3">
    <source>
        <dbReference type="EMBL" id="QSV45273.1"/>
    </source>
</evidence>
<organism evidence="3 4">
    <name type="scientific">Geobacter benzoatilyticus</name>
    <dbReference type="NCBI Taxonomy" id="2815309"/>
    <lineage>
        <taxon>Bacteria</taxon>
        <taxon>Pseudomonadati</taxon>
        <taxon>Thermodesulfobacteriota</taxon>
        <taxon>Desulfuromonadia</taxon>
        <taxon>Geobacterales</taxon>
        <taxon>Geobacteraceae</taxon>
        <taxon>Geobacter</taxon>
    </lineage>
</organism>
<gene>
    <name evidence="3" type="ORF">JZM60_14250</name>
</gene>
<evidence type="ECO:0000259" key="1">
    <source>
        <dbReference type="Pfam" id="PF01368"/>
    </source>
</evidence>
<feature type="domain" description="DHHA1" evidence="2">
    <location>
        <begin position="232"/>
        <end position="327"/>
    </location>
</feature>
<dbReference type="SUPFAM" id="SSF64182">
    <property type="entry name" value="DHH phosphoesterases"/>
    <property type="match status" value="1"/>
</dbReference>
<dbReference type="InterPro" id="IPR001667">
    <property type="entry name" value="DDH_dom"/>
</dbReference>